<sequence>MLTLEKTLGRIVCIIGGILICCDVTNSQVSLYSRDIIDITKGKKIYFQETHGYEQMEQNKMFYKVELVEAWNEYPVLDHYNFLAANITHSCFCDCPGGHNSCFKDDNFCQTTRGAHWCYRIALPEQASTGCLLEKLDNAEVCCNIQIYPNQHLGLHTALQLGVPATKLKFKVSPHSHSLDSVKTPVKYITVDGTNGKRRFDKFELEIFGVLQPTSLKEGMYILNPRGEIYLNHSIGINLSKEFNLKKLGWFKYVNGTWEVPHVETFKSSFSVETLHCKNNKFAVYMNVAQLRDEESLQVISNNVGKLYKEYIKKIFYTELGGVKIVEDLSRTREIRIRFRKAHVMKTPHSRYSFGNRGIIQFTSSIRLDRHQNVFLIIELYDPPGPVEGFATSEEKQEYFSFSVDSSHKQVLSHRLSSCENQIKICLWSSLDSRINCKDTSCVRSNFTITNNEKKIDLMLPLSKGVQNREKKNIAPIWIIFVFSFLTIFIICLLLFVAYMKIKKTQRNE</sequence>
<keyword evidence="2" id="KW-1185">Reference proteome</keyword>
<reference evidence="3" key="1">
    <citation type="submission" date="2025-08" db="UniProtKB">
        <authorList>
            <consortium name="RefSeq"/>
        </authorList>
    </citation>
    <scope>IDENTIFICATION</scope>
    <source>
        <tissue evidence="3">Muscle</tissue>
    </source>
</reference>
<name>A0ABM1TLE0_LIMPO</name>
<dbReference type="InterPro" id="IPR029213">
    <property type="entry name" value="Fusogen_EFF/AFF"/>
</dbReference>
<keyword evidence="1" id="KW-1133">Transmembrane helix</keyword>
<dbReference type="RefSeq" id="XP_022256696.1">
    <property type="nucleotide sequence ID" value="XM_022400988.1"/>
</dbReference>
<gene>
    <name evidence="3" type="primary">LOC111089126</name>
</gene>
<organism evidence="2 3">
    <name type="scientific">Limulus polyphemus</name>
    <name type="common">Atlantic horseshoe crab</name>
    <dbReference type="NCBI Taxonomy" id="6850"/>
    <lineage>
        <taxon>Eukaryota</taxon>
        <taxon>Metazoa</taxon>
        <taxon>Ecdysozoa</taxon>
        <taxon>Arthropoda</taxon>
        <taxon>Chelicerata</taxon>
        <taxon>Merostomata</taxon>
        <taxon>Xiphosura</taxon>
        <taxon>Limulidae</taxon>
        <taxon>Limulus</taxon>
    </lineage>
</organism>
<keyword evidence="1" id="KW-0812">Transmembrane</keyword>
<dbReference type="Proteomes" id="UP000694941">
    <property type="component" value="Unplaced"/>
</dbReference>
<evidence type="ECO:0000313" key="3">
    <source>
        <dbReference type="RefSeq" id="XP_022256696.1"/>
    </source>
</evidence>
<accession>A0ABM1TLE0</accession>
<dbReference type="PANTHER" id="PTHR37415">
    <property type="entry name" value="EFF-1A"/>
    <property type="match status" value="1"/>
</dbReference>
<dbReference type="GeneID" id="111089126"/>
<dbReference type="PANTHER" id="PTHR37415:SF1">
    <property type="entry name" value="CELL FUSION PROTEIN AFF-1"/>
    <property type="match status" value="1"/>
</dbReference>
<evidence type="ECO:0000256" key="1">
    <source>
        <dbReference type="SAM" id="Phobius"/>
    </source>
</evidence>
<feature type="transmembrane region" description="Helical" evidence="1">
    <location>
        <begin position="477"/>
        <end position="499"/>
    </location>
</feature>
<dbReference type="Pfam" id="PF14884">
    <property type="entry name" value="EFF-AFF"/>
    <property type="match status" value="1"/>
</dbReference>
<keyword evidence="1" id="KW-0472">Membrane</keyword>
<protein>
    <submittedName>
        <fullName evidence="3">Uncharacterized protein LOC111089126</fullName>
    </submittedName>
</protein>
<proteinExistence type="predicted"/>
<evidence type="ECO:0000313" key="2">
    <source>
        <dbReference type="Proteomes" id="UP000694941"/>
    </source>
</evidence>